<dbReference type="Proteomes" id="UP000284841">
    <property type="component" value="Unassembled WGS sequence"/>
</dbReference>
<dbReference type="OrthoDB" id="2049137at2"/>
<feature type="transmembrane region" description="Helical" evidence="2">
    <location>
        <begin position="33"/>
        <end position="51"/>
    </location>
</feature>
<protein>
    <recommendedName>
        <fullName evidence="3">DUF6036 domain-containing protein</fullName>
    </recommendedName>
</protein>
<accession>A0A415E0P9</accession>
<keyword evidence="2" id="KW-0472">Membrane</keyword>
<dbReference type="InterPro" id="IPR045792">
    <property type="entry name" value="DUF6036"/>
</dbReference>
<name>A0A415E0P9_9FIRM</name>
<feature type="domain" description="DUF6036" evidence="3">
    <location>
        <begin position="18"/>
        <end position="142"/>
    </location>
</feature>
<evidence type="ECO:0000259" key="3">
    <source>
        <dbReference type="Pfam" id="PF19502"/>
    </source>
</evidence>
<reference evidence="4 5" key="1">
    <citation type="submission" date="2018-08" db="EMBL/GenBank/DDBJ databases">
        <title>A genome reference for cultivated species of the human gut microbiota.</title>
        <authorList>
            <person name="Zou Y."/>
            <person name="Xue W."/>
            <person name="Luo G."/>
        </authorList>
    </citation>
    <scope>NUCLEOTIDE SEQUENCE [LARGE SCALE GENOMIC DNA]</scope>
    <source>
        <strain evidence="4 5">AM07-24</strain>
    </source>
</reference>
<evidence type="ECO:0000256" key="1">
    <source>
        <dbReference type="SAM" id="Coils"/>
    </source>
</evidence>
<proteinExistence type="predicted"/>
<dbReference type="AlphaFoldDB" id="A0A415E0P9"/>
<keyword evidence="1" id="KW-0175">Coiled coil</keyword>
<organism evidence="4 5">
    <name type="scientific">Emergencia timonensis</name>
    <dbReference type="NCBI Taxonomy" id="1776384"/>
    <lineage>
        <taxon>Bacteria</taxon>
        <taxon>Bacillati</taxon>
        <taxon>Bacillota</taxon>
        <taxon>Clostridia</taxon>
        <taxon>Peptostreptococcales</taxon>
        <taxon>Anaerovoracaceae</taxon>
        <taxon>Emergencia</taxon>
    </lineage>
</organism>
<keyword evidence="2" id="KW-1133">Transmembrane helix</keyword>
<dbReference type="Pfam" id="PF19502">
    <property type="entry name" value="DUF6036"/>
    <property type="match status" value="1"/>
</dbReference>
<gene>
    <name evidence="4" type="ORF">DW099_10930</name>
</gene>
<sequence>MSSEDTNTIDKEKLDVYLKELAKEYRRMGGKAMPAELILIGGAAIIVNYGFREMTTDIDAIIHAASTMKDAIHHVSDKMNLPNRWLNADFMHTLSYSPKLEQYSVYYKNFYGVLDVRTIAAEYLIAMKLCSGRRYKNNLSDIIGILAEHEKHGAPISMKQIDTAVRNLYGNWDKIPPVSISFIDDTMLTDDFAKAYAKVKSEEKRAKDILLDFEQAYPGTANMQSIESILDNLKKKQKKREEILRELKTGKQDD</sequence>
<evidence type="ECO:0000313" key="4">
    <source>
        <dbReference type="EMBL" id="RHJ87207.1"/>
    </source>
</evidence>
<comment type="caution">
    <text evidence="4">The sequence shown here is derived from an EMBL/GenBank/DDBJ whole genome shotgun (WGS) entry which is preliminary data.</text>
</comment>
<evidence type="ECO:0000256" key="2">
    <source>
        <dbReference type="SAM" id="Phobius"/>
    </source>
</evidence>
<keyword evidence="2" id="KW-0812">Transmembrane</keyword>
<dbReference type="STRING" id="1776384.GCA_900086585_00673"/>
<dbReference type="EMBL" id="QRMS01000003">
    <property type="protein sequence ID" value="RHJ87207.1"/>
    <property type="molecule type" value="Genomic_DNA"/>
</dbReference>
<evidence type="ECO:0000313" key="5">
    <source>
        <dbReference type="Proteomes" id="UP000284841"/>
    </source>
</evidence>
<dbReference type="RefSeq" id="WP_118335743.1">
    <property type="nucleotide sequence ID" value="NZ_AP025567.1"/>
</dbReference>
<keyword evidence="5" id="KW-1185">Reference proteome</keyword>
<feature type="coiled-coil region" evidence="1">
    <location>
        <begin position="226"/>
        <end position="253"/>
    </location>
</feature>